<organism evidence="1 2">
    <name type="scientific">Pistacia atlantica</name>
    <dbReference type="NCBI Taxonomy" id="434234"/>
    <lineage>
        <taxon>Eukaryota</taxon>
        <taxon>Viridiplantae</taxon>
        <taxon>Streptophyta</taxon>
        <taxon>Embryophyta</taxon>
        <taxon>Tracheophyta</taxon>
        <taxon>Spermatophyta</taxon>
        <taxon>Magnoliopsida</taxon>
        <taxon>eudicotyledons</taxon>
        <taxon>Gunneridae</taxon>
        <taxon>Pentapetalae</taxon>
        <taxon>rosids</taxon>
        <taxon>malvids</taxon>
        <taxon>Sapindales</taxon>
        <taxon>Anacardiaceae</taxon>
        <taxon>Pistacia</taxon>
    </lineage>
</organism>
<evidence type="ECO:0000313" key="1">
    <source>
        <dbReference type="EMBL" id="KAJ0093034.1"/>
    </source>
</evidence>
<comment type="caution">
    <text evidence="1">The sequence shown here is derived from an EMBL/GenBank/DDBJ whole genome shotgun (WGS) entry which is preliminary data.</text>
</comment>
<accession>A0ACC1B294</accession>
<dbReference type="Proteomes" id="UP001164250">
    <property type="component" value="Chromosome 7"/>
</dbReference>
<evidence type="ECO:0000313" key="2">
    <source>
        <dbReference type="Proteomes" id="UP001164250"/>
    </source>
</evidence>
<gene>
    <name evidence="1" type="ORF">Patl1_25081</name>
</gene>
<protein>
    <submittedName>
        <fullName evidence="1">Uncharacterized protein</fullName>
    </submittedName>
</protein>
<reference evidence="2" key="1">
    <citation type="journal article" date="2023" name="G3 (Bethesda)">
        <title>Genome assembly and association tests identify interacting loci associated with vigor, precocity, and sex in interspecific pistachio rootstocks.</title>
        <authorList>
            <person name="Palmer W."/>
            <person name="Jacygrad E."/>
            <person name="Sagayaradj S."/>
            <person name="Cavanaugh K."/>
            <person name="Han R."/>
            <person name="Bertier L."/>
            <person name="Beede B."/>
            <person name="Kafkas S."/>
            <person name="Golino D."/>
            <person name="Preece J."/>
            <person name="Michelmore R."/>
        </authorList>
    </citation>
    <scope>NUCLEOTIDE SEQUENCE [LARGE SCALE GENOMIC DNA]</scope>
</reference>
<keyword evidence="2" id="KW-1185">Reference proteome</keyword>
<dbReference type="EMBL" id="CM047903">
    <property type="protein sequence ID" value="KAJ0093034.1"/>
    <property type="molecule type" value="Genomic_DNA"/>
</dbReference>
<sequence>MNESQMFGSAKKFLGKLGSLPYAEVCSGFGVKTGLEKMLEETLSTIKSVLLDAEEQRMTYWMSSRLKLYERKFPYHQSVGKKVWKFFISCSNPVVFRFGMGHRMKKIRGRFNEIAEIKGKFNLKGRINNSGMLLREREMAHFYVLASDVIGRDEDTENIIKLLIESSDNGTVSVIPIVGIGGPGKTAFTKLQIERCKHGIGEDWPKIAHVLEIWLDGKMIVSNDY</sequence>
<proteinExistence type="predicted"/>
<name>A0ACC1B294_9ROSI</name>